<dbReference type="EMBL" id="JAOPHQ010005693">
    <property type="protein sequence ID" value="KAK0134624.1"/>
    <property type="molecule type" value="Genomic_DNA"/>
</dbReference>
<evidence type="ECO:0000313" key="3">
    <source>
        <dbReference type="Proteomes" id="UP001174136"/>
    </source>
</evidence>
<organism evidence="2 3">
    <name type="scientific">Merluccius polli</name>
    <name type="common">Benguela hake</name>
    <name type="synonym">Merluccius cadenati</name>
    <dbReference type="NCBI Taxonomy" id="89951"/>
    <lineage>
        <taxon>Eukaryota</taxon>
        <taxon>Metazoa</taxon>
        <taxon>Chordata</taxon>
        <taxon>Craniata</taxon>
        <taxon>Vertebrata</taxon>
        <taxon>Euteleostomi</taxon>
        <taxon>Actinopterygii</taxon>
        <taxon>Neopterygii</taxon>
        <taxon>Teleostei</taxon>
        <taxon>Neoteleostei</taxon>
        <taxon>Acanthomorphata</taxon>
        <taxon>Zeiogadaria</taxon>
        <taxon>Gadariae</taxon>
        <taxon>Gadiformes</taxon>
        <taxon>Gadoidei</taxon>
        <taxon>Merlucciidae</taxon>
        <taxon>Merluccius</taxon>
    </lineage>
</organism>
<dbReference type="Proteomes" id="UP001174136">
    <property type="component" value="Unassembled WGS sequence"/>
</dbReference>
<keyword evidence="1" id="KW-0472">Membrane</keyword>
<dbReference type="AlphaFoldDB" id="A0AA47M6M9"/>
<keyword evidence="1" id="KW-0812">Transmembrane</keyword>
<evidence type="ECO:0000313" key="2">
    <source>
        <dbReference type="EMBL" id="KAK0134624.1"/>
    </source>
</evidence>
<accession>A0AA47M6M9</accession>
<protein>
    <submittedName>
        <fullName evidence="2">Uncharacterized protein</fullName>
    </submittedName>
</protein>
<evidence type="ECO:0000256" key="1">
    <source>
        <dbReference type="SAM" id="Phobius"/>
    </source>
</evidence>
<feature type="transmembrane region" description="Helical" evidence="1">
    <location>
        <begin position="36"/>
        <end position="54"/>
    </location>
</feature>
<name>A0AA47M6M9_MERPO</name>
<gene>
    <name evidence="2" type="ORF">N1851_029746</name>
</gene>
<proteinExistence type="predicted"/>
<keyword evidence="1" id="KW-1133">Transmembrane helix</keyword>
<comment type="caution">
    <text evidence="2">The sequence shown here is derived from an EMBL/GenBank/DDBJ whole genome shotgun (WGS) entry which is preliminary data.</text>
</comment>
<keyword evidence="3" id="KW-1185">Reference proteome</keyword>
<sequence>MAFIQAENHCRMPVFPQVLMLRRCGQLLTLRLRMTMAGIVICLLSCYCCISCPLHTRGKKKTSSAQAANHLLRFLKKAVPCKAQTSVAAFDVLFKAHYVFSLSYDEALSTFYTFIQTTMYIIDVGNAKETPRIKEMRARLLQDH</sequence>
<reference evidence="2" key="1">
    <citation type="journal article" date="2023" name="Front. Mar. Sci.">
        <title>A new Merluccius polli reference genome to investigate the effects of global change in West African waters.</title>
        <authorList>
            <person name="Mateo J.L."/>
            <person name="Blanco-Fernandez C."/>
            <person name="Garcia-Vazquez E."/>
            <person name="Machado-Schiaffino G."/>
        </authorList>
    </citation>
    <scope>NUCLEOTIDE SEQUENCE</scope>
    <source>
        <strain evidence="2">C29</strain>
        <tissue evidence="2">Fin</tissue>
    </source>
</reference>